<comment type="caution">
    <text evidence="12">The sequence shown here is derived from an EMBL/GenBank/DDBJ whole genome shotgun (WGS) entry which is preliminary data.</text>
</comment>
<dbReference type="AlphaFoldDB" id="A0AAU9VRV9"/>
<comment type="subcellular location">
    <subcellularLocation>
        <location evidence="1">Cell membrane</location>
        <topology evidence="1">Multi-pass membrane protein</topology>
    </subcellularLocation>
</comment>
<keyword evidence="13" id="KW-1185">Reference proteome</keyword>
<dbReference type="PANTHER" id="PTHR24246:SF27">
    <property type="entry name" value="ADENOSINE RECEPTOR, ISOFORM A"/>
    <property type="match status" value="1"/>
</dbReference>
<dbReference type="PANTHER" id="PTHR24246">
    <property type="entry name" value="OLFACTORY RECEPTOR AND ADENOSINE RECEPTOR"/>
    <property type="match status" value="1"/>
</dbReference>
<dbReference type="Proteomes" id="UP001159428">
    <property type="component" value="Unassembled WGS sequence"/>
</dbReference>
<dbReference type="SUPFAM" id="SSF81321">
    <property type="entry name" value="Family A G protein-coupled receptor-like"/>
    <property type="match status" value="1"/>
</dbReference>
<keyword evidence="9" id="KW-0807">Transducer</keyword>
<sequence>MNETFQLHSCRDSQRISNIFMIAVVMIGSVVGNGLICLLLIRFKTLRTVPNILIANLAAVNILNALTNMPLFILWYICKVPFLKGRLISWILVTWYVLFVYLTVFNLTAQAMDRFGAIVHGLHYYAWKTKKKAKVAVLFVWLLAALYTYGMFTLGLDIDLGDAPVLVYRMTYLKIFGRHFIIPGILVPFFLMLILGVAICVKVRNHRKRFSTFFSVKIRFGNDVKTARTIGVTVLAYFCMNVIPMLLHNLMRRRGSWTHFLAFFLMKLNSMVNPIIYALKTPRFRRALALLLKEPHGQSEPNMNSI</sequence>
<evidence type="ECO:0000256" key="9">
    <source>
        <dbReference type="ARBA" id="ARBA00023224"/>
    </source>
</evidence>
<feature type="transmembrane region" description="Helical" evidence="10">
    <location>
        <begin position="135"/>
        <end position="156"/>
    </location>
</feature>
<evidence type="ECO:0000256" key="2">
    <source>
        <dbReference type="ARBA" id="ARBA00022475"/>
    </source>
</evidence>
<protein>
    <recommendedName>
        <fullName evidence="11">G-protein coupled receptors family 1 profile domain-containing protein</fullName>
    </recommendedName>
</protein>
<evidence type="ECO:0000313" key="12">
    <source>
        <dbReference type="EMBL" id="CAH3035457.1"/>
    </source>
</evidence>
<evidence type="ECO:0000256" key="10">
    <source>
        <dbReference type="SAM" id="Phobius"/>
    </source>
</evidence>
<dbReference type="GO" id="GO:0005886">
    <property type="term" value="C:plasma membrane"/>
    <property type="evidence" value="ECO:0007669"/>
    <property type="project" value="UniProtKB-SubCell"/>
</dbReference>
<proteinExistence type="predicted"/>
<keyword evidence="4 10" id="KW-1133">Transmembrane helix</keyword>
<dbReference type="InterPro" id="IPR017452">
    <property type="entry name" value="GPCR_Rhodpsn_7TM"/>
</dbReference>
<dbReference type="Pfam" id="PF00001">
    <property type="entry name" value="7tm_1"/>
    <property type="match status" value="1"/>
</dbReference>
<feature type="transmembrane region" description="Helical" evidence="10">
    <location>
        <begin position="176"/>
        <end position="201"/>
    </location>
</feature>
<evidence type="ECO:0000256" key="6">
    <source>
        <dbReference type="ARBA" id="ARBA00023136"/>
    </source>
</evidence>
<keyword evidence="6 10" id="KW-0472">Membrane</keyword>
<keyword evidence="2" id="KW-1003">Cell membrane</keyword>
<evidence type="ECO:0000256" key="4">
    <source>
        <dbReference type="ARBA" id="ARBA00022989"/>
    </source>
</evidence>
<evidence type="ECO:0000256" key="1">
    <source>
        <dbReference type="ARBA" id="ARBA00004651"/>
    </source>
</evidence>
<dbReference type="EMBL" id="CALNXJ010000003">
    <property type="protein sequence ID" value="CAH3035457.1"/>
    <property type="molecule type" value="Genomic_DNA"/>
</dbReference>
<evidence type="ECO:0000313" key="13">
    <source>
        <dbReference type="Proteomes" id="UP001159428"/>
    </source>
</evidence>
<feature type="transmembrane region" description="Helical" evidence="10">
    <location>
        <begin position="53"/>
        <end position="75"/>
    </location>
</feature>
<dbReference type="PRINTS" id="PR00237">
    <property type="entry name" value="GPCRRHODOPSN"/>
</dbReference>
<dbReference type="Gene3D" id="1.20.1070.10">
    <property type="entry name" value="Rhodopsin 7-helix transmembrane proteins"/>
    <property type="match status" value="1"/>
</dbReference>
<dbReference type="CDD" id="cd00637">
    <property type="entry name" value="7tm_classA_rhodopsin-like"/>
    <property type="match status" value="1"/>
</dbReference>
<feature type="transmembrane region" description="Helical" evidence="10">
    <location>
        <begin position="227"/>
        <end position="247"/>
    </location>
</feature>
<keyword evidence="5" id="KW-0297">G-protein coupled receptor</keyword>
<feature type="transmembrane region" description="Helical" evidence="10">
    <location>
        <begin position="87"/>
        <end position="107"/>
    </location>
</feature>
<evidence type="ECO:0000256" key="3">
    <source>
        <dbReference type="ARBA" id="ARBA00022692"/>
    </source>
</evidence>
<feature type="transmembrane region" description="Helical" evidence="10">
    <location>
        <begin position="20"/>
        <end position="41"/>
    </location>
</feature>
<organism evidence="12 13">
    <name type="scientific">Pocillopora meandrina</name>
    <dbReference type="NCBI Taxonomy" id="46732"/>
    <lineage>
        <taxon>Eukaryota</taxon>
        <taxon>Metazoa</taxon>
        <taxon>Cnidaria</taxon>
        <taxon>Anthozoa</taxon>
        <taxon>Hexacorallia</taxon>
        <taxon>Scleractinia</taxon>
        <taxon>Astrocoeniina</taxon>
        <taxon>Pocilloporidae</taxon>
        <taxon>Pocillopora</taxon>
    </lineage>
</organism>
<keyword evidence="7" id="KW-0675">Receptor</keyword>
<evidence type="ECO:0000256" key="5">
    <source>
        <dbReference type="ARBA" id="ARBA00023040"/>
    </source>
</evidence>
<gene>
    <name evidence="12" type="ORF">PMEA_00017330</name>
</gene>
<evidence type="ECO:0000259" key="11">
    <source>
        <dbReference type="PROSITE" id="PS50262"/>
    </source>
</evidence>
<feature type="transmembrane region" description="Helical" evidence="10">
    <location>
        <begin position="259"/>
        <end position="279"/>
    </location>
</feature>
<reference evidence="12 13" key="1">
    <citation type="submission" date="2022-05" db="EMBL/GenBank/DDBJ databases">
        <authorList>
            <consortium name="Genoscope - CEA"/>
            <person name="William W."/>
        </authorList>
    </citation>
    <scope>NUCLEOTIDE SEQUENCE [LARGE SCALE GENOMIC DNA]</scope>
</reference>
<name>A0AAU9VRV9_9CNID</name>
<keyword evidence="8" id="KW-0325">Glycoprotein</keyword>
<dbReference type="GO" id="GO:0004930">
    <property type="term" value="F:G protein-coupled receptor activity"/>
    <property type="evidence" value="ECO:0007669"/>
    <property type="project" value="UniProtKB-KW"/>
</dbReference>
<keyword evidence="3 10" id="KW-0812">Transmembrane</keyword>
<evidence type="ECO:0000256" key="7">
    <source>
        <dbReference type="ARBA" id="ARBA00023170"/>
    </source>
</evidence>
<dbReference type="InterPro" id="IPR000276">
    <property type="entry name" value="GPCR_Rhodpsn"/>
</dbReference>
<accession>A0AAU9VRV9</accession>
<evidence type="ECO:0000256" key="8">
    <source>
        <dbReference type="ARBA" id="ARBA00023180"/>
    </source>
</evidence>
<feature type="domain" description="G-protein coupled receptors family 1 profile" evidence="11">
    <location>
        <begin position="32"/>
        <end position="277"/>
    </location>
</feature>
<dbReference type="PROSITE" id="PS50262">
    <property type="entry name" value="G_PROTEIN_RECEP_F1_2"/>
    <property type="match status" value="1"/>
</dbReference>